<dbReference type="EMBL" id="PP895363">
    <property type="protein sequence ID" value="XCI78106.1"/>
    <property type="molecule type" value="Genomic_DNA"/>
</dbReference>
<proteinExistence type="predicted"/>
<organism evidence="1">
    <name type="scientific">Klebsiella phage FKP3</name>
    <dbReference type="NCBI Taxonomy" id="3231233"/>
    <lineage>
        <taxon>Viruses</taxon>
        <taxon>Duplodnaviria</taxon>
        <taxon>Heunggongvirae</taxon>
        <taxon>Uroviricota</taxon>
        <taxon>Caudoviricetes</taxon>
        <taxon>Stephanstirmvirinae</taxon>
        <taxon>Justusliebigvirus</taxon>
    </lineage>
</organism>
<name>A0AAU8I058_9CAUD</name>
<evidence type="ECO:0000313" key="1">
    <source>
        <dbReference type="EMBL" id="XCI78106.1"/>
    </source>
</evidence>
<accession>A0AAU8I058</accession>
<sequence length="42" mass="4733">MPLYFSYLLSKHIKEDNDQVTFANALPKFRDGCKSSPTASLV</sequence>
<protein>
    <submittedName>
        <fullName evidence="1">Uncharacterized protein</fullName>
    </submittedName>
</protein>
<reference evidence="1" key="1">
    <citation type="submission" date="2024-06" db="EMBL/GenBank/DDBJ databases">
        <title>High activity and specificity of bacteriophage cocktails against carbapenem-resistant Klebsiella pneumoniae belonging to high-risk clones CG258 and ST307.</title>
        <authorList>
            <person name="Jimenez Quiceno J."/>
            <person name="Salazar Ospina L."/>
            <person name="Tellez Carrasquilla S."/>
        </authorList>
    </citation>
    <scope>NUCLEOTIDE SEQUENCE</scope>
</reference>